<organism evidence="1 2">
    <name type="scientific">Aristophania vespae</name>
    <dbReference type="NCBI Taxonomy" id="2697033"/>
    <lineage>
        <taxon>Bacteria</taxon>
        <taxon>Pseudomonadati</taxon>
        <taxon>Pseudomonadota</taxon>
        <taxon>Alphaproteobacteria</taxon>
        <taxon>Acetobacterales</taxon>
        <taxon>Acetobacteraceae</taxon>
        <taxon>Aristophania</taxon>
    </lineage>
</organism>
<dbReference type="NCBIfam" id="TIGR02548">
    <property type="entry name" value="casB_cse2"/>
    <property type="match status" value="1"/>
</dbReference>
<protein>
    <submittedName>
        <fullName evidence="1">Type I-E CRISPR-associated protein Cse2/CasB</fullName>
    </submittedName>
</protein>
<proteinExistence type="predicted"/>
<dbReference type="InterPro" id="IPR013382">
    <property type="entry name" value="CRISPR-assoc_prot_Cse2"/>
</dbReference>
<dbReference type="AlphaFoldDB" id="A0A6P1NCF9"/>
<dbReference type="Proteomes" id="UP000463975">
    <property type="component" value="Chromosome"/>
</dbReference>
<dbReference type="RefSeq" id="WP_160618271.1">
    <property type="nucleotide sequence ID" value="NZ_CP047652.1"/>
</dbReference>
<dbReference type="KEGG" id="bomb:GT348_01845"/>
<dbReference type="EMBL" id="CP047652">
    <property type="protein sequence ID" value="QHI95193.1"/>
    <property type="molecule type" value="Genomic_DNA"/>
</dbReference>
<dbReference type="Gene3D" id="1.10.520.40">
    <property type="entry name" value="CRISPR-associated protein Cse2"/>
    <property type="match status" value="1"/>
</dbReference>
<name>A0A6P1NCF9_9PROT</name>
<keyword evidence="2" id="KW-1185">Reference proteome</keyword>
<gene>
    <name evidence="1" type="ORF">GT348_01845</name>
</gene>
<reference evidence="1 2" key="1">
    <citation type="submission" date="2020-01" db="EMBL/GenBank/DDBJ databases">
        <title>Genome sequencing of strain KACC 21507.</title>
        <authorList>
            <person name="Heo J."/>
            <person name="Kim S.-J."/>
            <person name="Kim J.-S."/>
            <person name="Hong S.-B."/>
            <person name="Kwon S.-W."/>
        </authorList>
    </citation>
    <scope>NUCLEOTIDE SEQUENCE [LARGE SCALE GENOMIC DNA]</scope>
    <source>
        <strain evidence="1 2">KACC 21507</strain>
    </source>
</reference>
<evidence type="ECO:0000313" key="1">
    <source>
        <dbReference type="EMBL" id="QHI95193.1"/>
    </source>
</evidence>
<sequence>MTEKAMTSQAKQMHPTKVIKLWWKELYDPVSEIPMPGSRATLARLRHCKRIFDVVIDPAFADLAQKCGVKFDHNHDLNRVALVMAVMSYVRSDIPDKKNARIIGPTKQVSEDEASDALCKPLRFRQLLGASTVDECYRAFRQLVNLMGRAVNVDDLVNSLWNWPRFPGAEKTADKIRIEWVYNYWSTDSENASGNKTS</sequence>
<dbReference type="CDD" id="cd09731">
    <property type="entry name" value="Cse2_I-E"/>
    <property type="match status" value="1"/>
</dbReference>
<dbReference type="InterPro" id="IPR038287">
    <property type="entry name" value="Cse2_sf"/>
</dbReference>
<accession>A0A6P1NCF9</accession>
<dbReference type="Pfam" id="PF09485">
    <property type="entry name" value="CRISPR_Cse2"/>
    <property type="match status" value="1"/>
</dbReference>
<evidence type="ECO:0000313" key="2">
    <source>
        <dbReference type="Proteomes" id="UP000463975"/>
    </source>
</evidence>